<comment type="caution">
    <text evidence="2">The sequence shown here is derived from an EMBL/GenBank/DDBJ whole genome shotgun (WGS) entry which is preliminary data.</text>
</comment>
<reference evidence="2 3" key="1">
    <citation type="submission" date="2024-01" db="EMBL/GenBank/DDBJ databases">
        <title>The genomes of 5 underutilized Papilionoideae crops provide insights into root nodulation and disease resistanc.</title>
        <authorList>
            <person name="Jiang F."/>
        </authorList>
    </citation>
    <scope>NUCLEOTIDE SEQUENCE [LARGE SCALE GENOMIC DNA]</scope>
    <source>
        <strain evidence="2">DUOXIRENSHENG_FW03</strain>
        <tissue evidence="2">Leaves</tissue>
    </source>
</reference>
<feature type="compositionally biased region" description="Basic and acidic residues" evidence="1">
    <location>
        <begin position="180"/>
        <end position="198"/>
    </location>
</feature>
<dbReference type="EMBL" id="JAYMYS010000008">
    <property type="protein sequence ID" value="KAK7383437.1"/>
    <property type="molecule type" value="Genomic_DNA"/>
</dbReference>
<evidence type="ECO:0000256" key="1">
    <source>
        <dbReference type="SAM" id="MobiDB-lite"/>
    </source>
</evidence>
<feature type="region of interest" description="Disordered" evidence="1">
    <location>
        <begin position="104"/>
        <end position="148"/>
    </location>
</feature>
<feature type="compositionally biased region" description="Basic and acidic residues" evidence="1">
    <location>
        <begin position="206"/>
        <end position="218"/>
    </location>
</feature>
<sequence length="287" mass="31970">MLVIKMGPLMISLQRFRLISLDEEQGFTAEHFKKSDVIEKNAGATKVEYNLSNEDFDQTEAEMLNAKPEASIKPIMSGENNVDKHAAASVVEDKFSNEGFDKAEAQWQDAKPESSSKSIHISCGNSNYNDKDESRSDMKSKSMLDSVCEEQGVAAEHIQKSDAIDINAVSTEVEDKLSYEGFDKAETQEKDAKPEDSSRSLLESSSNKKDESIDEERSSPIAHLVKVEHDTETGSSLKENENPESFKEKTQLELCAQLLQQGKLEEAVTVLRPFGEDAIFENSNIYT</sequence>
<feature type="region of interest" description="Disordered" evidence="1">
    <location>
        <begin position="180"/>
        <end position="245"/>
    </location>
</feature>
<feature type="compositionally biased region" description="Basic and acidic residues" evidence="1">
    <location>
        <begin position="129"/>
        <end position="142"/>
    </location>
</feature>
<feature type="compositionally biased region" description="Basic and acidic residues" evidence="1">
    <location>
        <begin position="104"/>
        <end position="114"/>
    </location>
</feature>
<organism evidence="2 3">
    <name type="scientific">Psophocarpus tetragonolobus</name>
    <name type="common">Winged bean</name>
    <name type="synonym">Dolichos tetragonolobus</name>
    <dbReference type="NCBI Taxonomy" id="3891"/>
    <lineage>
        <taxon>Eukaryota</taxon>
        <taxon>Viridiplantae</taxon>
        <taxon>Streptophyta</taxon>
        <taxon>Embryophyta</taxon>
        <taxon>Tracheophyta</taxon>
        <taxon>Spermatophyta</taxon>
        <taxon>Magnoliopsida</taxon>
        <taxon>eudicotyledons</taxon>
        <taxon>Gunneridae</taxon>
        <taxon>Pentapetalae</taxon>
        <taxon>rosids</taxon>
        <taxon>fabids</taxon>
        <taxon>Fabales</taxon>
        <taxon>Fabaceae</taxon>
        <taxon>Papilionoideae</taxon>
        <taxon>50 kb inversion clade</taxon>
        <taxon>NPAAA clade</taxon>
        <taxon>indigoferoid/millettioid clade</taxon>
        <taxon>Phaseoleae</taxon>
        <taxon>Psophocarpus</taxon>
    </lineage>
</organism>
<feature type="compositionally biased region" description="Polar residues" evidence="1">
    <location>
        <begin position="115"/>
        <end position="128"/>
    </location>
</feature>
<dbReference type="AlphaFoldDB" id="A0AAN9RUJ1"/>
<accession>A0AAN9RUJ1</accession>
<name>A0AAN9RUJ1_PSOTE</name>
<gene>
    <name evidence="2" type="ORF">VNO78_29116</name>
</gene>
<evidence type="ECO:0000313" key="2">
    <source>
        <dbReference type="EMBL" id="KAK7383437.1"/>
    </source>
</evidence>
<keyword evidence="3" id="KW-1185">Reference proteome</keyword>
<protein>
    <submittedName>
        <fullName evidence="2">Uncharacterized protein</fullName>
    </submittedName>
</protein>
<feature type="compositionally biased region" description="Basic and acidic residues" evidence="1">
    <location>
        <begin position="225"/>
        <end position="245"/>
    </location>
</feature>
<proteinExistence type="predicted"/>
<dbReference type="Proteomes" id="UP001386955">
    <property type="component" value="Unassembled WGS sequence"/>
</dbReference>
<evidence type="ECO:0000313" key="3">
    <source>
        <dbReference type="Proteomes" id="UP001386955"/>
    </source>
</evidence>